<evidence type="ECO:0000313" key="3">
    <source>
        <dbReference type="EMBL" id="NNU80553.1"/>
    </source>
</evidence>
<protein>
    <submittedName>
        <fullName evidence="3">Invasion associated locus B family protein</fullName>
    </submittedName>
</protein>
<dbReference type="AlphaFoldDB" id="A0A849L2R5"/>
<gene>
    <name evidence="3" type="ORF">HMH01_08905</name>
</gene>
<proteinExistence type="predicted"/>
<reference evidence="3 4" key="1">
    <citation type="submission" date="2020-05" db="EMBL/GenBank/DDBJ databases">
        <title>Gimesia benthica sp. nov., a novel planctomycete isolated from a deep-sea water sample of the Northwest Indian Ocean.</title>
        <authorList>
            <person name="Wang J."/>
            <person name="Ruan C."/>
            <person name="Song L."/>
            <person name="Zhu Y."/>
            <person name="Li A."/>
            <person name="Zheng X."/>
            <person name="Wang L."/>
            <person name="Lu Z."/>
            <person name="Huang Y."/>
            <person name="Du W."/>
            <person name="Zhou Y."/>
            <person name="Huang L."/>
            <person name="Dai X."/>
        </authorList>
    </citation>
    <scope>NUCLEOTIDE SEQUENCE [LARGE SCALE GENOMIC DNA]</scope>
    <source>
        <strain evidence="3 4">YYQ-30</strain>
    </source>
</reference>
<dbReference type="Proteomes" id="UP000572377">
    <property type="component" value="Unassembled WGS sequence"/>
</dbReference>
<feature type="compositionally biased region" description="Low complexity" evidence="1">
    <location>
        <begin position="26"/>
        <end position="58"/>
    </location>
</feature>
<sequence>MHSRSLAIAALMMGSILAGHALAQDAAPTTEPAPEAAPETTVDAPAPAEPAPTAGSEAQPELTITEFGDWELRCEETSDNCFMYQLAVDNEQNPVSEMTIVALPQEAEAAAGVTVITPLGTLLTEGLILQIDEREARQYPFNWCTRSGCFSRFGLTDEEVAAMKAGATVRARLLSVSAPDQPVILELSLTGFTAAFDAMNAN</sequence>
<keyword evidence="4" id="KW-1185">Reference proteome</keyword>
<dbReference type="Pfam" id="PF06776">
    <property type="entry name" value="IalB"/>
    <property type="match status" value="1"/>
</dbReference>
<organism evidence="3 4">
    <name type="scientific">Halovulum dunhuangense</name>
    <dbReference type="NCBI Taxonomy" id="1505036"/>
    <lineage>
        <taxon>Bacteria</taxon>
        <taxon>Pseudomonadati</taxon>
        <taxon>Pseudomonadota</taxon>
        <taxon>Alphaproteobacteria</taxon>
        <taxon>Rhodobacterales</taxon>
        <taxon>Paracoccaceae</taxon>
        <taxon>Halovulum</taxon>
    </lineage>
</organism>
<keyword evidence="2" id="KW-0732">Signal</keyword>
<dbReference type="RefSeq" id="WP_171324413.1">
    <property type="nucleotide sequence ID" value="NZ_JABFBC010000001.1"/>
</dbReference>
<evidence type="ECO:0000256" key="2">
    <source>
        <dbReference type="SAM" id="SignalP"/>
    </source>
</evidence>
<accession>A0A849L2R5</accession>
<feature type="signal peptide" evidence="2">
    <location>
        <begin position="1"/>
        <end position="23"/>
    </location>
</feature>
<comment type="caution">
    <text evidence="3">The sequence shown here is derived from an EMBL/GenBank/DDBJ whole genome shotgun (WGS) entry which is preliminary data.</text>
</comment>
<evidence type="ECO:0000256" key="1">
    <source>
        <dbReference type="SAM" id="MobiDB-lite"/>
    </source>
</evidence>
<dbReference type="InterPro" id="IPR038696">
    <property type="entry name" value="IalB_sf"/>
</dbReference>
<feature type="chain" id="PRO_5032628679" evidence="2">
    <location>
        <begin position="24"/>
        <end position="202"/>
    </location>
</feature>
<evidence type="ECO:0000313" key="4">
    <source>
        <dbReference type="Proteomes" id="UP000572377"/>
    </source>
</evidence>
<dbReference type="InterPro" id="IPR010642">
    <property type="entry name" value="Invasion_prot_B"/>
</dbReference>
<feature type="region of interest" description="Disordered" evidence="1">
    <location>
        <begin position="23"/>
        <end position="61"/>
    </location>
</feature>
<dbReference type="Gene3D" id="2.60.40.1880">
    <property type="entry name" value="Invasion associated locus B (IalB) protein"/>
    <property type="match status" value="1"/>
</dbReference>
<dbReference type="EMBL" id="JABFBC010000001">
    <property type="protein sequence ID" value="NNU80553.1"/>
    <property type="molecule type" value="Genomic_DNA"/>
</dbReference>
<name>A0A849L2R5_9RHOB</name>